<dbReference type="EMBL" id="JBHUEM010000003">
    <property type="protein sequence ID" value="MFD1735842.1"/>
    <property type="molecule type" value="Genomic_DNA"/>
</dbReference>
<name>A0ABW4LKX0_9BACI</name>
<evidence type="ECO:0000313" key="3">
    <source>
        <dbReference type="Proteomes" id="UP001597214"/>
    </source>
</evidence>
<gene>
    <name evidence="2" type="ORF">ACFSCX_04605</name>
</gene>
<evidence type="ECO:0008006" key="4">
    <source>
        <dbReference type="Google" id="ProtNLM"/>
    </source>
</evidence>
<accession>A0ABW4LKX0</accession>
<feature type="compositionally biased region" description="Basic and acidic residues" evidence="1">
    <location>
        <begin position="40"/>
        <end position="66"/>
    </location>
</feature>
<dbReference type="RefSeq" id="WP_377926948.1">
    <property type="nucleotide sequence ID" value="NZ_JBHUEM010000003.1"/>
</dbReference>
<dbReference type="Proteomes" id="UP001597214">
    <property type="component" value="Unassembled WGS sequence"/>
</dbReference>
<organism evidence="2 3">
    <name type="scientific">Bacillus salitolerans</name>
    <dbReference type="NCBI Taxonomy" id="1437434"/>
    <lineage>
        <taxon>Bacteria</taxon>
        <taxon>Bacillati</taxon>
        <taxon>Bacillota</taxon>
        <taxon>Bacilli</taxon>
        <taxon>Bacillales</taxon>
        <taxon>Bacillaceae</taxon>
        <taxon>Bacillus</taxon>
    </lineage>
</organism>
<feature type="region of interest" description="Disordered" evidence="1">
    <location>
        <begin position="37"/>
        <end position="102"/>
    </location>
</feature>
<evidence type="ECO:0000313" key="2">
    <source>
        <dbReference type="EMBL" id="MFD1735842.1"/>
    </source>
</evidence>
<proteinExistence type="predicted"/>
<sequence>MSLKLVELQVALPRTQIVGKIHDQMEHRGQVMQENIVASKLKEEDRKRKQVQKNDQKEKSSLKSEDGTSNSTHYLPLEAEDKKQVFQKQQHPYKGKSIDISG</sequence>
<evidence type="ECO:0000256" key="1">
    <source>
        <dbReference type="SAM" id="MobiDB-lite"/>
    </source>
</evidence>
<keyword evidence="3" id="KW-1185">Reference proteome</keyword>
<protein>
    <recommendedName>
        <fullName evidence="4">RNA polymerase subunit sigma</fullName>
    </recommendedName>
</protein>
<comment type="caution">
    <text evidence="2">The sequence shown here is derived from an EMBL/GenBank/DDBJ whole genome shotgun (WGS) entry which is preliminary data.</text>
</comment>
<reference evidence="3" key="1">
    <citation type="journal article" date="2019" name="Int. J. Syst. Evol. Microbiol.">
        <title>The Global Catalogue of Microorganisms (GCM) 10K type strain sequencing project: providing services to taxonomists for standard genome sequencing and annotation.</title>
        <authorList>
            <consortium name="The Broad Institute Genomics Platform"/>
            <consortium name="The Broad Institute Genome Sequencing Center for Infectious Disease"/>
            <person name="Wu L."/>
            <person name="Ma J."/>
        </authorList>
    </citation>
    <scope>NUCLEOTIDE SEQUENCE [LARGE SCALE GENOMIC DNA]</scope>
    <source>
        <strain evidence="3">CCUG 49339</strain>
    </source>
</reference>